<accession>A0A2P2R3M9</accession>
<reference evidence="1" key="1">
    <citation type="submission" date="2018-02" db="EMBL/GenBank/DDBJ databases">
        <title>Rhizophora mucronata_Transcriptome.</title>
        <authorList>
            <person name="Meera S.P."/>
            <person name="Sreeshan A."/>
            <person name="Augustine A."/>
        </authorList>
    </citation>
    <scope>NUCLEOTIDE SEQUENCE</scope>
    <source>
        <tissue evidence="1">Leaf</tissue>
    </source>
</reference>
<evidence type="ECO:0000313" key="1">
    <source>
        <dbReference type="EMBL" id="MBX73790.1"/>
    </source>
</evidence>
<proteinExistence type="predicted"/>
<protein>
    <submittedName>
        <fullName evidence="1">Uncharacterized protein</fullName>
    </submittedName>
</protein>
<sequence>MNMTTRTTMRKCL</sequence>
<name>A0A2P2R3M9_RHIMU</name>
<organism evidence="1">
    <name type="scientific">Rhizophora mucronata</name>
    <name type="common">Asiatic mangrove</name>
    <dbReference type="NCBI Taxonomy" id="61149"/>
    <lineage>
        <taxon>Eukaryota</taxon>
        <taxon>Viridiplantae</taxon>
        <taxon>Streptophyta</taxon>
        <taxon>Embryophyta</taxon>
        <taxon>Tracheophyta</taxon>
        <taxon>Spermatophyta</taxon>
        <taxon>Magnoliopsida</taxon>
        <taxon>eudicotyledons</taxon>
        <taxon>Gunneridae</taxon>
        <taxon>Pentapetalae</taxon>
        <taxon>rosids</taxon>
        <taxon>fabids</taxon>
        <taxon>Malpighiales</taxon>
        <taxon>Rhizophoraceae</taxon>
        <taxon>Rhizophora</taxon>
    </lineage>
</organism>
<dbReference type="EMBL" id="GGEC01093306">
    <property type="protein sequence ID" value="MBX73790.1"/>
    <property type="molecule type" value="Transcribed_RNA"/>
</dbReference>